<keyword evidence="2" id="KW-0051">Antiviral defense</keyword>
<dbReference type="PROSITE" id="PS50887">
    <property type="entry name" value="GGDEF"/>
    <property type="match status" value="1"/>
</dbReference>
<keyword evidence="1" id="KW-0547">Nucleotide-binding</keyword>
<dbReference type="CDD" id="cd09679">
    <property type="entry name" value="Cas10_III"/>
    <property type="match status" value="1"/>
</dbReference>
<evidence type="ECO:0000259" key="3">
    <source>
        <dbReference type="PROSITE" id="PS50887"/>
    </source>
</evidence>
<protein>
    <submittedName>
        <fullName evidence="4">Type III-B CRISPR-associated protein Cas10/Cmr2</fullName>
    </submittedName>
</protein>
<name>A0ABT5X4N5_9EURY</name>
<evidence type="ECO:0000313" key="5">
    <source>
        <dbReference type="Proteomes" id="UP001220010"/>
    </source>
</evidence>
<evidence type="ECO:0000256" key="2">
    <source>
        <dbReference type="ARBA" id="ARBA00023118"/>
    </source>
</evidence>
<evidence type="ECO:0000313" key="4">
    <source>
        <dbReference type="EMBL" id="MDF0589657.1"/>
    </source>
</evidence>
<dbReference type="NCBIfam" id="TIGR02577">
    <property type="entry name" value="cas_TM1794_Cmr2"/>
    <property type="match status" value="1"/>
</dbReference>
<dbReference type="InterPro" id="IPR024615">
    <property type="entry name" value="CRISPR-assoc_Cmr2_N"/>
</dbReference>
<dbReference type="InterPro" id="IPR054767">
    <property type="entry name" value="Cas10-Cmr2_palm2"/>
</dbReference>
<dbReference type="Pfam" id="PF12469">
    <property type="entry name" value="Cmr2_N"/>
    <property type="match status" value="1"/>
</dbReference>
<proteinExistence type="predicted"/>
<dbReference type="Gene3D" id="3.30.70.270">
    <property type="match status" value="1"/>
</dbReference>
<keyword evidence="5" id="KW-1185">Reference proteome</keyword>
<dbReference type="Pfam" id="PF22335">
    <property type="entry name" value="Cas10-Cmr2_palm2"/>
    <property type="match status" value="1"/>
</dbReference>
<dbReference type="RefSeq" id="WP_316965420.1">
    <property type="nucleotide sequence ID" value="NZ_JARFPK010000002.1"/>
</dbReference>
<dbReference type="EMBL" id="JARFPK010000002">
    <property type="protein sequence ID" value="MDF0589657.1"/>
    <property type="molecule type" value="Genomic_DNA"/>
</dbReference>
<sequence length="706" mass="79645">MTSYLYVLSIGPVQDFIAAARRTRDLWFGSNLLSEISKAAAKKIDEEGGHLIFPNLEKEKLVTSSYPDSSNVANIILAELNLPNGKDPADLNEQAKAAAQGEWEKYAKGAKILAKNLSEGFVDENIWNEQINDVLEFYSAWVPMPQKKEDYQKARKRLMGLLAGRKSTRNFLQAKGHAFIPKSSLDGARESVILKDDELPKELALKMRLQAGEQLCAVGLTKRLGGKRADEMAEGEKTVLEAFPSVVRVAMDPWIRGVKQSGDETMMVLDNIKRICKSNGNIASGTGEHYPDFPFDGQVLHLSRITSMIKAYEEVHNRKKGWNVYLSEPDIKDLAAIRNLVLRLQKKGDEKSKEKFFGLGEPERYYAILVADGDRMGKVISTRETPEEHRFFSARLARFAEIARKVVEKHNGCMVYSGGDDVLAFLPLDTCLYAARRLHYAFGTLLSNFQDDNGKSPTLSVGIAIGHSMEPLEDLLKFGRDAEKAAKAGKSIIDERDGLAVHLYPRSGTPIKIREKWRPKGKAGLDERLLAWAEMHCNDELPDSAAYDMHELAEDYKEWDVSSEEKKKERRDLIDAYTKQLFKFAEMHCIDDLPDDVSRENAVRDVRELAEYCYKNWGVSSEEKKKELEHLIAADAARLLKRKKSSSKSKEDLKKDKIERLLMGVDSYETVSRLANEIILARRLANTMRQAKGNTYAKSQILEEAS</sequence>
<dbReference type="InterPro" id="IPR000160">
    <property type="entry name" value="GGDEF_dom"/>
</dbReference>
<dbReference type="InterPro" id="IPR043128">
    <property type="entry name" value="Rev_trsase/Diguanyl_cyclase"/>
</dbReference>
<dbReference type="InterPro" id="IPR038242">
    <property type="entry name" value="Cmr2_N"/>
</dbReference>
<evidence type="ECO:0000256" key="1">
    <source>
        <dbReference type="ARBA" id="ARBA00022741"/>
    </source>
</evidence>
<organism evidence="4 5">
    <name type="scientific">Candidatus Methanocrinis natronophilus</name>
    <dbReference type="NCBI Taxonomy" id="3033396"/>
    <lineage>
        <taxon>Archaea</taxon>
        <taxon>Methanobacteriati</taxon>
        <taxon>Methanobacteriota</taxon>
        <taxon>Stenosarchaea group</taxon>
        <taxon>Methanomicrobia</taxon>
        <taxon>Methanotrichales</taxon>
        <taxon>Methanotrichaceae</taxon>
        <taxon>Methanocrinis</taxon>
    </lineage>
</organism>
<reference evidence="4 5" key="1">
    <citation type="submission" date="2023-03" db="EMBL/GenBank/DDBJ databases">
        <title>WGS of Methanotrichaceae archaeon Mx.</title>
        <authorList>
            <person name="Sorokin D.Y."/>
            <person name="Merkel A.Y."/>
        </authorList>
    </citation>
    <scope>NUCLEOTIDE SEQUENCE [LARGE SCALE GENOMIC DNA]</scope>
    <source>
        <strain evidence="4 5">Mx</strain>
    </source>
</reference>
<dbReference type="Gene3D" id="3.30.70.2220">
    <property type="entry name" value="CRISPR-Cas system, Cmr2 subunit, D1 domain, cysteine cluster"/>
    <property type="match status" value="1"/>
</dbReference>
<feature type="domain" description="GGDEF" evidence="3">
    <location>
        <begin position="364"/>
        <end position="498"/>
    </location>
</feature>
<dbReference type="InterPro" id="IPR013407">
    <property type="entry name" value="CRISPR-assoc_prot_Cmr2"/>
</dbReference>
<comment type="caution">
    <text evidence="4">The sequence shown here is derived from an EMBL/GenBank/DDBJ whole genome shotgun (WGS) entry which is preliminary data.</text>
</comment>
<dbReference type="Proteomes" id="UP001220010">
    <property type="component" value="Unassembled WGS sequence"/>
</dbReference>
<gene>
    <name evidence="4" type="primary">cas10</name>
    <name evidence="4" type="ORF">P0O15_00495</name>
</gene>
<accession>A0ABT5X4N5</accession>